<feature type="compositionally biased region" description="Polar residues" evidence="3">
    <location>
        <begin position="536"/>
        <end position="550"/>
    </location>
</feature>
<dbReference type="AlphaFoldDB" id="A0A1D1XNF6"/>
<keyword evidence="2" id="KW-0677">Repeat</keyword>
<dbReference type="SUPFAM" id="SSF117281">
    <property type="entry name" value="Kelch motif"/>
    <property type="match status" value="1"/>
</dbReference>
<keyword evidence="4" id="KW-0812">Transmembrane</keyword>
<feature type="compositionally biased region" description="Low complexity" evidence="3">
    <location>
        <begin position="822"/>
        <end position="845"/>
    </location>
</feature>
<feature type="transmembrane region" description="Helical" evidence="4">
    <location>
        <begin position="434"/>
        <end position="456"/>
    </location>
</feature>
<feature type="region of interest" description="Disordered" evidence="3">
    <location>
        <begin position="601"/>
        <end position="645"/>
    </location>
</feature>
<feature type="region of interest" description="Disordered" evidence="3">
    <location>
        <begin position="505"/>
        <end position="589"/>
    </location>
</feature>
<feature type="compositionally biased region" description="Polar residues" evidence="3">
    <location>
        <begin position="749"/>
        <end position="759"/>
    </location>
</feature>
<reference evidence="5" key="1">
    <citation type="submission" date="2015-07" db="EMBL/GenBank/DDBJ databases">
        <title>Transcriptome Assembly of Anthurium amnicola.</title>
        <authorList>
            <person name="Suzuki J."/>
        </authorList>
    </citation>
    <scope>NUCLEOTIDE SEQUENCE</scope>
</reference>
<feature type="region of interest" description="Disordered" evidence="3">
    <location>
        <begin position="749"/>
        <end position="796"/>
    </location>
</feature>
<evidence type="ECO:0000256" key="1">
    <source>
        <dbReference type="ARBA" id="ARBA00022441"/>
    </source>
</evidence>
<dbReference type="EMBL" id="GDJX01024029">
    <property type="protein sequence ID" value="JAT43907.1"/>
    <property type="molecule type" value="Transcribed_RNA"/>
</dbReference>
<organism evidence="5">
    <name type="scientific">Anthurium amnicola</name>
    <dbReference type="NCBI Taxonomy" id="1678845"/>
    <lineage>
        <taxon>Eukaryota</taxon>
        <taxon>Viridiplantae</taxon>
        <taxon>Streptophyta</taxon>
        <taxon>Embryophyta</taxon>
        <taxon>Tracheophyta</taxon>
        <taxon>Spermatophyta</taxon>
        <taxon>Magnoliopsida</taxon>
        <taxon>Liliopsida</taxon>
        <taxon>Araceae</taxon>
        <taxon>Pothoideae</taxon>
        <taxon>Potheae</taxon>
        <taxon>Anthurium</taxon>
    </lineage>
</organism>
<dbReference type="Pfam" id="PF24681">
    <property type="entry name" value="Kelch_KLHDC2_KLHL20_DRC7"/>
    <property type="match status" value="1"/>
</dbReference>
<evidence type="ECO:0000256" key="2">
    <source>
        <dbReference type="ARBA" id="ARBA00022737"/>
    </source>
</evidence>
<dbReference type="Gene3D" id="2.120.10.80">
    <property type="entry name" value="Kelch-type beta propeller"/>
    <property type="match status" value="2"/>
</dbReference>
<protein>
    <submittedName>
        <fullName evidence="5">Acyl-CoA-binding domain-containing protein 4</fullName>
    </submittedName>
</protein>
<keyword evidence="4" id="KW-1133">Transmembrane helix</keyword>
<feature type="region of interest" description="Disordered" evidence="3">
    <location>
        <begin position="819"/>
        <end position="847"/>
    </location>
</feature>
<keyword evidence="4" id="KW-0472">Membrane</keyword>
<feature type="compositionally biased region" description="Polar residues" evidence="3">
    <location>
        <begin position="606"/>
        <end position="631"/>
    </location>
</feature>
<feature type="compositionally biased region" description="Polar residues" evidence="3">
    <location>
        <begin position="768"/>
        <end position="777"/>
    </location>
</feature>
<proteinExistence type="predicted"/>
<sequence length="879" mass="98445">PFYYSVNLNFIHEPFVAICSNRTRNGEYTIPFLPAMLSAQHTSTEVQPAADHALPYILYAEGRLGKPNFIHYKSQPSRSMKLFKRAENNNESEVLKARFGQTTTILDDRVILIGGCESTEGVLPSNLLVLNSTSLSVNEQKATLPVSGHGAAPIRGSRILITFGIQAIVPQRTFATPIQEIDVNTMNVISFPQLKGDVPQQRYDHTTTKIDDNKIFIYGGKNKDEMVLGDIFYIDLNLNSWNFINQPSNPIAGHSSILVNNYLISCFGIDANAKVSNDCKVFDISTNAFIQPIINSKSPIPRTLSSMVSFENNKSEIYVFGGIDENNNGLNDLYKLDASKAPILLWSPIIVNAKTTNNKLIPSGRGSHSAFTIENSDIITIWGGVSKGNQLADPNFYFFDIKGNIWVDENFYKEKINPAQISLDGIEKPESKKVVIIFGIIGAVVLVLGFIGFFIIRKRKVLQKFQKKEINNDLYSRSDQFGSNTYLISDFESKQVQFKIIDEPESVPEPMPQPASTLPLTSPSPPTKVEKESETTDNNQHNDSITSTTPPKKMPFGKLPALTNTGSTSETQRMKRTHKRTSSVSLTSSELTNITRSRNFTRHKSSLSTNNITSSVPLNNSQHNSRKSLSNILGPVSEKSSHNRASVNSIQWVGFNSSMMYDQEENRNTLHVRNLSKNSAKYRYSSDDDDEYTINGDYIDTSPRVNNNYNRNILDHDEVITTYDMSQRKNGSQYYPARNNNVLRQGNVAAESNESTSRESGVIDNFTHESPSNSYESSDIDHTSNEEDKCVSMKKSKRSSKRISRVSFALKDEKIEFDENESSSTVSLTRRSQSSTSSSSTTPSIIEEEIDVEEDYYVLNNTPILNKSYDDDETSLSRF</sequence>
<gene>
    <name evidence="5" type="primary">ACBP4_11</name>
    <name evidence="5" type="ORF">g.39383</name>
</gene>
<evidence type="ECO:0000313" key="5">
    <source>
        <dbReference type="EMBL" id="JAT43907.1"/>
    </source>
</evidence>
<evidence type="ECO:0000256" key="4">
    <source>
        <dbReference type="SAM" id="Phobius"/>
    </source>
</evidence>
<keyword evidence="1" id="KW-0880">Kelch repeat</keyword>
<accession>A0A1D1XNF6</accession>
<feature type="non-terminal residue" evidence="5">
    <location>
        <position position="1"/>
    </location>
</feature>
<feature type="compositionally biased region" description="Polar residues" evidence="3">
    <location>
        <begin position="562"/>
        <end position="571"/>
    </location>
</feature>
<feature type="compositionally biased region" description="Basic and acidic residues" evidence="3">
    <location>
        <begin position="779"/>
        <end position="791"/>
    </location>
</feature>
<name>A0A1D1XNF6_9ARAE</name>
<dbReference type="PANTHER" id="PTHR46093:SF18">
    <property type="entry name" value="FIBRONECTIN TYPE-III DOMAIN-CONTAINING PROTEIN"/>
    <property type="match status" value="1"/>
</dbReference>
<dbReference type="PANTHER" id="PTHR46093">
    <property type="entry name" value="ACYL-COA-BINDING DOMAIN-CONTAINING PROTEIN 5"/>
    <property type="match status" value="1"/>
</dbReference>
<evidence type="ECO:0000256" key="3">
    <source>
        <dbReference type="SAM" id="MobiDB-lite"/>
    </source>
</evidence>
<dbReference type="InterPro" id="IPR015915">
    <property type="entry name" value="Kelch-typ_b-propeller"/>
</dbReference>